<dbReference type="EMBL" id="JBHUOV010000007">
    <property type="protein sequence ID" value="MFD2824214.1"/>
    <property type="molecule type" value="Genomic_DNA"/>
</dbReference>
<keyword evidence="4" id="KW-1185">Reference proteome</keyword>
<evidence type="ECO:0000313" key="3">
    <source>
        <dbReference type="EMBL" id="MFD2824214.1"/>
    </source>
</evidence>
<dbReference type="Gene3D" id="3.30.530.20">
    <property type="match status" value="1"/>
</dbReference>
<reference evidence="4" key="1">
    <citation type="journal article" date="2019" name="Int. J. Syst. Evol. Microbiol.">
        <title>The Global Catalogue of Microorganisms (GCM) 10K type strain sequencing project: providing services to taxonomists for standard genome sequencing and annotation.</title>
        <authorList>
            <consortium name="The Broad Institute Genomics Platform"/>
            <consortium name="The Broad Institute Genome Sequencing Center for Infectious Disease"/>
            <person name="Wu L."/>
            <person name="Ma J."/>
        </authorList>
    </citation>
    <scope>NUCLEOTIDE SEQUENCE [LARGE SCALE GENOMIC DNA]</scope>
    <source>
        <strain evidence="4">KCTC 32141</strain>
    </source>
</reference>
<feature type="domain" description="Activator of Hsp90 ATPase homologue 1/2-like C-terminal" evidence="2">
    <location>
        <begin position="18"/>
        <end position="145"/>
    </location>
</feature>
<evidence type="ECO:0000259" key="2">
    <source>
        <dbReference type="Pfam" id="PF08327"/>
    </source>
</evidence>
<protein>
    <submittedName>
        <fullName evidence="3">SRPBCC domain-containing protein</fullName>
    </submittedName>
</protein>
<gene>
    <name evidence="3" type="ORF">ACFS5M_11085</name>
</gene>
<comment type="caution">
    <text evidence="3">The sequence shown here is derived from an EMBL/GenBank/DDBJ whole genome shotgun (WGS) entry which is preliminary data.</text>
</comment>
<dbReference type="InterPro" id="IPR023393">
    <property type="entry name" value="START-like_dom_sf"/>
</dbReference>
<dbReference type="CDD" id="cd07814">
    <property type="entry name" value="SRPBCC_CalC_Aha1-like"/>
    <property type="match status" value="1"/>
</dbReference>
<dbReference type="InterPro" id="IPR013538">
    <property type="entry name" value="ASHA1/2-like_C"/>
</dbReference>
<comment type="similarity">
    <text evidence="1">Belongs to the AHA1 family.</text>
</comment>
<sequence length="170" mass="19972">MNKLQWHTFEKKIYIHSSLEKLYKLWASEEGITSWFLEKAEFKNKNGKVKAAKEMVNPGDRYTWYWHNWDGKAEGEITKANGKDFIEFSFEGSMVAVKFEERNNVVVVTLTQFEIPEDDESKLKIHFGCSNGWTFWLTNLKAYVEHGILLNETEINLKENELSGYVFVNM</sequence>
<accession>A0ABW5WP21</accession>
<name>A0ABW5WP21_9FLAO</name>
<evidence type="ECO:0000256" key="1">
    <source>
        <dbReference type="ARBA" id="ARBA00006817"/>
    </source>
</evidence>
<evidence type="ECO:0000313" key="4">
    <source>
        <dbReference type="Proteomes" id="UP001597533"/>
    </source>
</evidence>
<organism evidence="3 4">
    <name type="scientific">Lacinutrix iliipiscaria</name>
    <dbReference type="NCBI Taxonomy" id="1230532"/>
    <lineage>
        <taxon>Bacteria</taxon>
        <taxon>Pseudomonadati</taxon>
        <taxon>Bacteroidota</taxon>
        <taxon>Flavobacteriia</taxon>
        <taxon>Flavobacteriales</taxon>
        <taxon>Flavobacteriaceae</taxon>
        <taxon>Lacinutrix</taxon>
    </lineage>
</organism>
<dbReference type="Pfam" id="PF08327">
    <property type="entry name" value="AHSA1"/>
    <property type="match status" value="1"/>
</dbReference>
<dbReference type="Proteomes" id="UP001597533">
    <property type="component" value="Unassembled WGS sequence"/>
</dbReference>
<proteinExistence type="inferred from homology"/>
<dbReference type="RefSeq" id="WP_183488570.1">
    <property type="nucleotide sequence ID" value="NZ_JBHUOV010000007.1"/>
</dbReference>
<dbReference type="SUPFAM" id="SSF55961">
    <property type="entry name" value="Bet v1-like"/>
    <property type="match status" value="1"/>
</dbReference>